<dbReference type="PANTHER" id="PTHR43310">
    <property type="entry name" value="SULFATE TRANSPORTER YBAR-RELATED"/>
    <property type="match status" value="1"/>
</dbReference>
<reference evidence="2 3" key="1">
    <citation type="submission" date="2024-02" db="EMBL/GenBank/DDBJ databases">
        <authorList>
            <person name="Chen Y."/>
            <person name="Shah S."/>
            <person name="Dougan E. K."/>
            <person name="Thang M."/>
            <person name="Chan C."/>
        </authorList>
    </citation>
    <scope>NUCLEOTIDE SEQUENCE [LARGE SCALE GENOMIC DNA]</scope>
</reference>
<feature type="transmembrane region" description="Helical" evidence="1">
    <location>
        <begin position="214"/>
        <end position="230"/>
    </location>
</feature>
<evidence type="ECO:0000313" key="2">
    <source>
        <dbReference type="EMBL" id="CAK9070657.1"/>
    </source>
</evidence>
<proteinExistence type="predicted"/>
<dbReference type="InterPro" id="IPR052706">
    <property type="entry name" value="Membrane-Transporter-like"/>
</dbReference>
<gene>
    <name evidence="2" type="ORF">CCMP2556_LOCUS34753</name>
</gene>
<protein>
    <recommendedName>
        <fullName evidence="4">Sulfate transporter</fullName>
    </recommendedName>
</protein>
<dbReference type="EMBL" id="CAXAMN010022540">
    <property type="protein sequence ID" value="CAK9070657.1"/>
    <property type="molecule type" value="Genomic_DNA"/>
</dbReference>
<organism evidence="2 3">
    <name type="scientific">Durusdinium trenchii</name>
    <dbReference type="NCBI Taxonomy" id="1381693"/>
    <lineage>
        <taxon>Eukaryota</taxon>
        <taxon>Sar</taxon>
        <taxon>Alveolata</taxon>
        <taxon>Dinophyceae</taxon>
        <taxon>Suessiales</taxon>
        <taxon>Symbiodiniaceae</taxon>
        <taxon>Durusdinium</taxon>
    </lineage>
</organism>
<evidence type="ECO:0000256" key="1">
    <source>
        <dbReference type="SAM" id="Phobius"/>
    </source>
</evidence>
<accession>A0ABP0P590</accession>
<dbReference type="PANTHER" id="PTHR43310:SF4">
    <property type="entry name" value="AFR304WP"/>
    <property type="match status" value="1"/>
</dbReference>
<sequence length="434" mass="46561">MLHHALLEGAEAGEANGHEELAPGFQRKVRRLSHTFRTVSVDHSAPAATVESTSILREIPALSVAMLMSAINAVSYGTLLFASPATSHAPNGTVIWLMSTIGTQIGTLLVSNIQNGISCPMLEMIPIMHALFLNIASKMHDRSPEELQATCLASCFVCTFGLGVGLLIGTRLGLASYLRAVPLIVLKGALFGVALFLMSSCLKVSSGDMDVEQTHLWAPAVLLGLALFAVDEAIHSPVAIALSLLAVGLIPSCLDLLNIISLNELQEKGWCFQPGSIATEAWYMEVAKAYKSAFLHIDWMVIIEIMPAMVGIAASASLLMLMDLKAVELLTEREFSLDKELRSIGVSNLLSALCGGGFPCYILCSLNVTCHRLGGSQCLDWSGLDSQFDLLPFRGVQCGSSSSKSIAGRSFHVAEPGFRQRDHCGYLLQVHSHL</sequence>
<feature type="transmembrane region" description="Helical" evidence="1">
    <location>
        <begin position="299"/>
        <end position="321"/>
    </location>
</feature>
<keyword evidence="1" id="KW-0472">Membrane</keyword>
<keyword evidence="1" id="KW-1133">Transmembrane helix</keyword>
<evidence type="ECO:0008006" key="4">
    <source>
        <dbReference type="Google" id="ProtNLM"/>
    </source>
</evidence>
<dbReference type="Proteomes" id="UP001642484">
    <property type="component" value="Unassembled WGS sequence"/>
</dbReference>
<keyword evidence="1" id="KW-0812">Transmembrane</keyword>
<keyword evidence="3" id="KW-1185">Reference proteome</keyword>
<feature type="transmembrane region" description="Helical" evidence="1">
    <location>
        <begin position="180"/>
        <end position="202"/>
    </location>
</feature>
<comment type="caution">
    <text evidence="2">The sequence shown here is derived from an EMBL/GenBank/DDBJ whole genome shotgun (WGS) entry which is preliminary data.</text>
</comment>
<evidence type="ECO:0000313" key="3">
    <source>
        <dbReference type="Proteomes" id="UP001642484"/>
    </source>
</evidence>
<feature type="transmembrane region" description="Helical" evidence="1">
    <location>
        <begin position="149"/>
        <end position="168"/>
    </location>
</feature>
<name>A0ABP0P590_9DINO</name>
<feature type="transmembrane region" description="Helical" evidence="1">
    <location>
        <begin position="236"/>
        <end position="260"/>
    </location>
</feature>